<dbReference type="PRINTS" id="PR00081">
    <property type="entry name" value="GDHRDH"/>
</dbReference>
<dbReference type="InterPro" id="IPR051721">
    <property type="entry name" value="Biopterin_syn/organic_redct"/>
</dbReference>
<dbReference type="PANTHER" id="PTHR44085">
    <property type="entry name" value="SEPIAPTERIN REDUCTASE"/>
    <property type="match status" value="1"/>
</dbReference>
<accession>A0ABY1IJV9</accession>
<dbReference type="InterPro" id="IPR036291">
    <property type="entry name" value="NAD(P)-bd_dom_sf"/>
</dbReference>
<keyword evidence="4" id="KW-0560">Oxidoreductase</keyword>
<keyword evidence="6" id="KW-1185">Reference proteome</keyword>
<dbReference type="EMBL" id="FQZC01000002">
    <property type="protein sequence ID" value="SHJ27339.1"/>
    <property type="molecule type" value="Genomic_DNA"/>
</dbReference>
<name>A0ABY1IJV9_9HYPH</name>
<evidence type="ECO:0000256" key="3">
    <source>
        <dbReference type="ARBA" id="ARBA00022857"/>
    </source>
</evidence>
<comment type="subcellular location">
    <subcellularLocation>
        <location evidence="1">Cytoplasm</location>
    </subcellularLocation>
</comment>
<keyword evidence="2" id="KW-0963">Cytoplasm</keyword>
<evidence type="ECO:0000256" key="4">
    <source>
        <dbReference type="ARBA" id="ARBA00023002"/>
    </source>
</evidence>
<dbReference type="Proteomes" id="UP000184290">
    <property type="component" value="Unassembled WGS sequence"/>
</dbReference>
<organism evidence="5 6">
    <name type="scientific">Aureimonas altamirensis DSM 21988</name>
    <dbReference type="NCBI Taxonomy" id="1121026"/>
    <lineage>
        <taxon>Bacteria</taxon>
        <taxon>Pseudomonadati</taxon>
        <taxon>Pseudomonadota</taxon>
        <taxon>Alphaproteobacteria</taxon>
        <taxon>Hyphomicrobiales</taxon>
        <taxon>Aurantimonadaceae</taxon>
        <taxon>Aureimonas</taxon>
    </lineage>
</organism>
<evidence type="ECO:0000256" key="2">
    <source>
        <dbReference type="ARBA" id="ARBA00022490"/>
    </source>
</evidence>
<proteinExistence type="predicted"/>
<evidence type="ECO:0000313" key="5">
    <source>
        <dbReference type="EMBL" id="SHJ27339.1"/>
    </source>
</evidence>
<dbReference type="SUPFAM" id="SSF51735">
    <property type="entry name" value="NAD(P)-binding Rossmann-fold domains"/>
    <property type="match status" value="1"/>
</dbReference>
<gene>
    <name evidence="5" type="ORF">SAMN02745911_2237</name>
</gene>
<evidence type="ECO:0000313" key="6">
    <source>
        <dbReference type="Proteomes" id="UP000184290"/>
    </source>
</evidence>
<evidence type="ECO:0000256" key="1">
    <source>
        <dbReference type="ARBA" id="ARBA00004496"/>
    </source>
</evidence>
<dbReference type="Gene3D" id="3.40.50.720">
    <property type="entry name" value="NAD(P)-binding Rossmann-like Domain"/>
    <property type="match status" value="1"/>
</dbReference>
<protein>
    <submittedName>
        <fullName evidence="5">Short chain dehydrogenase</fullName>
    </submittedName>
</protein>
<comment type="caution">
    <text evidence="5">The sequence shown here is derived from an EMBL/GenBank/DDBJ whole genome shotgun (WGS) entry which is preliminary data.</text>
</comment>
<keyword evidence="3" id="KW-0521">NADP</keyword>
<dbReference type="Pfam" id="PF00106">
    <property type="entry name" value="adh_short"/>
    <property type="match status" value="1"/>
</dbReference>
<dbReference type="InterPro" id="IPR002347">
    <property type="entry name" value="SDR_fam"/>
</dbReference>
<dbReference type="RefSeq" id="WP_060603068.1">
    <property type="nucleotide sequence ID" value="NZ_FQZC01000002.1"/>
</dbReference>
<reference evidence="5 6" key="1">
    <citation type="submission" date="2016-11" db="EMBL/GenBank/DDBJ databases">
        <authorList>
            <person name="Varghese N."/>
            <person name="Submissions S."/>
        </authorList>
    </citation>
    <scope>NUCLEOTIDE SEQUENCE [LARGE SCALE GENOMIC DNA]</scope>
    <source>
        <strain evidence="5 6">DSM 21988</strain>
    </source>
</reference>
<sequence length="241" mass="25086">MKVAIVSGASAGLGLALARKLAEAGYDVLGIARSPKPEGLQAGWHQADLRDVHAASGSLDWLDAVDGANVTEVLLVLNAGTEEPIGPVGKLAAEDIAAHVALNLTAPMAMTATFLSKTEGWAAERRILAVSSGASRRATAYWSAYTASKSGLDGFVRAVNAEYSEAAGGPRTAAVALAPGVIDTAMQQRVRETDFPTVARYKGLKDKGELASADEAATRVMAYLARPGFGSVELDDVRNYD</sequence>
<dbReference type="PANTHER" id="PTHR44085:SF2">
    <property type="entry name" value="SEPIAPTERIN REDUCTASE"/>
    <property type="match status" value="1"/>
</dbReference>